<feature type="compositionally biased region" description="Gly residues" evidence="1">
    <location>
        <begin position="48"/>
        <end position="59"/>
    </location>
</feature>
<accession>A0AB34FS17</accession>
<evidence type="ECO:0000256" key="1">
    <source>
        <dbReference type="SAM" id="MobiDB-lite"/>
    </source>
</evidence>
<gene>
    <name evidence="2" type="ORF">O9K51_05170</name>
</gene>
<evidence type="ECO:0000313" key="3">
    <source>
        <dbReference type="Proteomes" id="UP001163105"/>
    </source>
</evidence>
<comment type="caution">
    <text evidence="2">The sequence shown here is derived from an EMBL/GenBank/DDBJ whole genome shotgun (WGS) entry which is preliminary data.</text>
</comment>
<feature type="compositionally biased region" description="Polar residues" evidence="1">
    <location>
        <begin position="112"/>
        <end position="125"/>
    </location>
</feature>
<protein>
    <submittedName>
        <fullName evidence="2">COP9 signalosome complex subunit 5</fullName>
    </submittedName>
</protein>
<dbReference type="AlphaFoldDB" id="A0AB34FS17"/>
<dbReference type="Proteomes" id="UP001163105">
    <property type="component" value="Unassembled WGS sequence"/>
</dbReference>
<reference evidence="2" key="1">
    <citation type="submission" date="2023-01" db="EMBL/GenBank/DDBJ databases">
        <title>The growth and conidiation of Purpureocillium lavendulum are regulated by nitrogen source and histone H3K14 acetylation.</title>
        <authorList>
            <person name="Tang P."/>
            <person name="Han J."/>
            <person name="Zhang C."/>
            <person name="Tang P."/>
            <person name="Qi F."/>
            <person name="Zhang K."/>
            <person name="Liang L."/>
        </authorList>
    </citation>
    <scope>NUCLEOTIDE SEQUENCE</scope>
    <source>
        <strain evidence="2">YMF1.00683</strain>
    </source>
</reference>
<name>A0AB34FS17_9HYPO</name>
<proteinExistence type="predicted"/>
<feature type="compositionally biased region" description="Polar residues" evidence="1">
    <location>
        <begin position="31"/>
        <end position="42"/>
    </location>
</feature>
<feature type="compositionally biased region" description="Low complexity" evidence="1">
    <location>
        <begin position="126"/>
        <end position="135"/>
    </location>
</feature>
<evidence type="ECO:0000313" key="2">
    <source>
        <dbReference type="EMBL" id="KAJ6441619.1"/>
    </source>
</evidence>
<feature type="compositionally biased region" description="Gly residues" evidence="1">
    <location>
        <begin position="92"/>
        <end position="102"/>
    </location>
</feature>
<feature type="compositionally biased region" description="Polar residues" evidence="1">
    <location>
        <begin position="164"/>
        <end position="174"/>
    </location>
</feature>
<dbReference type="EMBL" id="JAQHRD010000004">
    <property type="protein sequence ID" value="KAJ6441619.1"/>
    <property type="molecule type" value="Genomic_DNA"/>
</dbReference>
<keyword evidence="3" id="KW-1185">Reference proteome</keyword>
<feature type="region of interest" description="Disordered" evidence="1">
    <location>
        <begin position="25"/>
        <end position="189"/>
    </location>
</feature>
<sequence length="189" mass="18729">MSKRNVGMIAAAGAAVIGVGLYSNTSRKEPSSQAGPGRNQAQAKRGHGLSGAGVGGNMMTGGTELEASPGRFDKDPEQKTGTTAPPSKLPSGGVGGGEGAGGSSARKMQVPTVGNQSPDTNATGLNSNSAQQSSSEQPGVLGSIQGFLGQGGKKTEENLGDSVVHNTRGISQMGSEVPSKKKAPPNASN</sequence>
<organism evidence="2 3">
    <name type="scientific">Purpureocillium lavendulum</name>
    <dbReference type="NCBI Taxonomy" id="1247861"/>
    <lineage>
        <taxon>Eukaryota</taxon>
        <taxon>Fungi</taxon>
        <taxon>Dikarya</taxon>
        <taxon>Ascomycota</taxon>
        <taxon>Pezizomycotina</taxon>
        <taxon>Sordariomycetes</taxon>
        <taxon>Hypocreomycetidae</taxon>
        <taxon>Hypocreales</taxon>
        <taxon>Ophiocordycipitaceae</taxon>
        <taxon>Purpureocillium</taxon>
    </lineage>
</organism>